<evidence type="ECO:0000313" key="1">
    <source>
        <dbReference type="EMBL" id="QHT76436.1"/>
    </source>
</evidence>
<accession>A0A6C0H887</accession>
<protein>
    <submittedName>
        <fullName evidence="1">Uncharacterized protein</fullName>
    </submittedName>
</protein>
<dbReference type="AlphaFoldDB" id="A0A6C0H887"/>
<organism evidence="1">
    <name type="scientific">viral metagenome</name>
    <dbReference type="NCBI Taxonomy" id="1070528"/>
    <lineage>
        <taxon>unclassified sequences</taxon>
        <taxon>metagenomes</taxon>
        <taxon>organismal metagenomes</taxon>
    </lineage>
</organism>
<sequence length="264" mass="31151">MDCLGCSESYKYLDSNNIEKLQLLSKQSESGYNNSYERYTFFHEKFSKINQIRQNFLIMCQTDLSEKKDAIESVYNSLNDQCNFFLFENSVFKQIINYDKNIHDEYTFYINLSHNISDDINENLRQARQRLKLFYAYYSEDNTNKFYEDSINDTLLLINICLNICKYNTQCKTDYNSVTYPHITKSELQEQIDAYKTLQEKYKPYSTSNSFIPNLHNTSLNYENHTGTTGSSSSTRIPNIYAHVQDLQTQPSTFYSKSEISNWP</sequence>
<name>A0A6C0H887_9ZZZZ</name>
<proteinExistence type="predicted"/>
<dbReference type="EMBL" id="MN739896">
    <property type="protein sequence ID" value="QHT76436.1"/>
    <property type="molecule type" value="Genomic_DNA"/>
</dbReference>
<reference evidence="1" key="1">
    <citation type="journal article" date="2020" name="Nature">
        <title>Giant virus diversity and host interactions through global metagenomics.</title>
        <authorList>
            <person name="Schulz F."/>
            <person name="Roux S."/>
            <person name="Paez-Espino D."/>
            <person name="Jungbluth S."/>
            <person name="Walsh D.A."/>
            <person name="Denef V.J."/>
            <person name="McMahon K.D."/>
            <person name="Konstantinidis K.T."/>
            <person name="Eloe-Fadrosh E.A."/>
            <person name="Kyrpides N.C."/>
            <person name="Woyke T."/>
        </authorList>
    </citation>
    <scope>NUCLEOTIDE SEQUENCE</scope>
    <source>
        <strain evidence="1">GVMAG-M-3300023179-82</strain>
    </source>
</reference>